<sequence length="91" mass="9743">MTHVHVGTFDIQVWDRVPAHCATLRQRATLVDEYDLPRREPGIISTVTIAPQGGDPALLLSQHRAVDPRGSQLGVVVVPDTSLVLTGVGPA</sequence>
<dbReference type="RefSeq" id="WP_307465345.1">
    <property type="nucleotide sequence ID" value="NZ_JAURUR010000003.1"/>
</dbReference>
<dbReference type="Proteomes" id="UP001232163">
    <property type="component" value="Unassembled WGS sequence"/>
</dbReference>
<evidence type="ECO:0000313" key="2">
    <source>
        <dbReference type="Proteomes" id="UP001232163"/>
    </source>
</evidence>
<dbReference type="EMBL" id="JAURUR010000003">
    <property type="protein sequence ID" value="MDP9764048.1"/>
    <property type="molecule type" value="Genomic_DNA"/>
</dbReference>
<proteinExistence type="predicted"/>
<protein>
    <recommendedName>
        <fullName evidence="3">NUDIX hydrolase</fullName>
    </recommendedName>
</protein>
<organism evidence="1 2">
    <name type="scientific">Deinococcus enclensis</name>
    <dbReference type="NCBI Taxonomy" id="1049582"/>
    <lineage>
        <taxon>Bacteria</taxon>
        <taxon>Thermotogati</taxon>
        <taxon>Deinococcota</taxon>
        <taxon>Deinococci</taxon>
        <taxon>Deinococcales</taxon>
        <taxon>Deinococcaceae</taxon>
        <taxon>Deinococcus</taxon>
    </lineage>
</organism>
<gene>
    <name evidence="1" type="ORF">QO006_001473</name>
</gene>
<evidence type="ECO:0000313" key="1">
    <source>
        <dbReference type="EMBL" id="MDP9764048.1"/>
    </source>
</evidence>
<keyword evidence="2" id="KW-1185">Reference proteome</keyword>
<comment type="caution">
    <text evidence="1">The sequence shown here is derived from an EMBL/GenBank/DDBJ whole genome shotgun (WGS) entry which is preliminary data.</text>
</comment>
<name>A0ABT9MBU0_9DEIO</name>
<reference evidence="1 2" key="1">
    <citation type="submission" date="2023-07" db="EMBL/GenBank/DDBJ databases">
        <title>Genomic Encyclopedia of Type Strains, Phase IV (KMG-IV): sequencing the most valuable type-strain genomes for metagenomic binning, comparative biology and taxonomic classification.</title>
        <authorList>
            <person name="Goeker M."/>
        </authorList>
    </citation>
    <scope>NUCLEOTIDE SEQUENCE [LARGE SCALE GENOMIC DNA]</scope>
    <source>
        <strain evidence="1 2">NIO-1023</strain>
    </source>
</reference>
<accession>A0ABT9MBU0</accession>
<evidence type="ECO:0008006" key="3">
    <source>
        <dbReference type="Google" id="ProtNLM"/>
    </source>
</evidence>